<keyword evidence="3" id="KW-0969">Cilium</keyword>
<feature type="compositionally biased region" description="Acidic residues" evidence="1">
    <location>
        <begin position="64"/>
        <end position="73"/>
    </location>
</feature>
<feature type="compositionally biased region" description="Basic and acidic residues" evidence="1">
    <location>
        <begin position="148"/>
        <end position="165"/>
    </location>
</feature>
<dbReference type="InterPro" id="IPR021136">
    <property type="entry name" value="Flagellar_hook_control-like_C"/>
</dbReference>
<dbReference type="Proteomes" id="UP001569151">
    <property type="component" value="Unassembled WGS sequence"/>
</dbReference>
<accession>A0ABV4MFJ7</accession>
<organism evidence="3 4">
    <name type="scientific">Vibrio bivalvicida</name>
    <dbReference type="NCBI Taxonomy" id="1276888"/>
    <lineage>
        <taxon>Bacteria</taxon>
        <taxon>Pseudomonadati</taxon>
        <taxon>Pseudomonadota</taxon>
        <taxon>Gammaproteobacteria</taxon>
        <taxon>Vibrionales</taxon>
        <taxon>Vibrionaceae</taxon>
        <taxon>Vibrio</taxon>
        <taxon>Vibrio oreintalis group</taxon>
    </lineage>
</organism>
<dbReference type="Gene3D" id="3.30.750.140">
    <property type="match status" value="1"/>
</dbReference>
<dbReference type="CDD" id="cd17470">
    <property type="entry name" value="T3SS_Flik_C"/>
    <property type="match status" value="1"/>
</dbReference>
<evidence type="ECO:0000259" key="2">
    <source>
        <dbReference type="Pfam" id="PF02120"/>
    </source>
</evidence>
<feature type="compositionally biased region" description="Basic and acidic residues" evidence="1">
    <location>
        <begin position="109"/>
        <end position="118"/>
    </location>
</feature>
<comment type="caution">
    <text evidence="3">The sequence shown here is derived from an EMBL/GenBank/DDBJ whole genome shotgun (WGS) entry which is preliminary data.</text>
</comment>
<feature type="region of interest" description="Disordered" evidence="1">
    <location>
        <begin position="636"/>
        <end position="679"/>
    </location>
</feature>
<feature type="compositionally biased region" description="Basic and acidic residues" evidence="1">
    <location>
        <begin position="44"/>
        <end position="63"/>
    </location>
</feature>
<evidence type="ECO:0000256" key="1">
    <source>
        <dbReference type="SAM" id="MobiDB-lite"/>
    </source>
</evidence>
<keyword evidence="3" id="KW-0966">Cell projection</keyword>
<proteinExistence type="predicted"/>
<gene>
    <name evidence="3" type="ORF">ACED39_06100</name>
</gene>
<feature type="compositionally biased region" description="Low complexity" evidence="1">
    <location>
        <begin position="15"/>
        <end position="37"/>
    </location>
</feature>
<dbReference type="InterPro" id="IPR038610">
    <property type="entry name" value="FliK-like_C_sf"/>
</dbReference>
<dbReference type="RefSeq" id="WP_371718033.1">
    <property type="nucleotide sequence ID" value="NZ_JBGOOF010000005.1"/>
</dbReference>
<dbReference type="InterPro" id="IPR052563">
    <property type="entry name" value="FliK"/>
</dbReference>
<feature type="compositionally biased region" description="Polar residues" evidence="1">
    <location>
        <begin position="1"/>
        <end position="12"/>
    </location>
</feature>
<dbReference type="Pfam" id="PF02120">
    <property type="entry name" value="Flg_hook"/>
    <property type="match status" value="1"/>
</dbReference>
<dbReference type="PANTHER" id="PTHR37533:SF2">
    <property type="entry name" value="FLAGELLAR HOOK-LENGTH CONTROL PROTEIN"/>
    <property type="match status" value="1"/>
</dbReference>
<name>A0ABV4MFJ7_9VIBR</name>
<dbReference type="PANTHER" id="PTHR37533">
    <property type="entry name" value="FLAGELLAR HOOK-LENGTH CONTROL PROTEIN"/>
    <property type="match status" value="1"/>
</dbReference>
<reference evidence="3 4" key="1">
    <citation type="submission" date="2024-06" db="EMBL/GenBank/DDBJ databases">
        <authorList>
            <person name="Steensen K."/>
            <person name="Seneca J."/>
            <person name="Bartlau N."/>
            <person name="Yu A.X."/>
            <person name="Polz M.F."/>
        </authorList>
    </citation>
    <scope>NUCLEOTIDE SEQUENCE [LARGE SCALE GENOMIC DNA]</scope>
    <source>
        <strain evidence="3 4">1F146</strain>
    </source>
</reference>
<protein>
    <submittedName>
        <fullName evidence="3">Flagellar hook-length control protein FliK</fullName>
    </submittedName>
</protein>
<feature type="compositionally biased region" description="Low complexity" evidence="1">
    <location>
        <begin position="640"/>
        <end position="651"/>
    </location>
</feature>
<feature type="compositionally biased region" description="Polar residues" evidence="1">
    <location>
        <begin position="119"/>
        <end position="138"/>
    </location>
</feature>
<feature type="region of interest" description="Disordered" evidence="1">
    <location>
        <begin position="1"/>
        <end position="236"/>
    </location>
</feature>
<feature type="compositionally biased region" description="Polar residues" evidence="1">
    <location>
        <begin position="206"/>
        <end position="229"/>
    </location>
</feature>
<feature type="compositionally biased region" description="Gly residues" evidence="1">
    <location>
        <begin position="660"/>
        <end position="670"/>
    </location>
</feature>
<dbReference type="EMBL" id="JBGOOS010000005">
    <property type="protein sequence ID" value="MEZ8208344.1"/>
    <property type="molecule type" value="Genomic_DNA"/>
</dbReference>
<keyword evidence="4" id="KW-1185">Reference proteome</keyword>
<keyword evidence="3" id="KW-0282">Flagellum</keyword>
<evidence type="ECO:0000313" key="4">
    <source>
        <dbReference type="Proteomes" id="UP001569151"/>
    </source>
</evidence>
<feature type="domain" description="Flagellar hook-length control protein-like C-terminal" evidence="2">
    <location>
        <begin position="568"/>
        <end position="651"/>
    </location>
</feature>
<sequence length="698" mass="72594">MNINLSSVSESPKVTKATTEGEGATSESSESGGFFSKLAALIKGESESEGKVDKSESTTKLEGEDVAVEDGESEPISVKASATEGQSTDELLESDDAESVKSVTSDIEGNAKEAKKTEVSNTTDVASIDSNTAASQSAEKIVSENDEVLQRLDHSSKALQPKDGKPLPQDNSTPRPADAPITENDKQAAALASTDGGKEVEGDEGQQVTSVNSNQKPSSTRSDAQQLTDSEQEAQKVIVRSVEGETVAVPASAERFMQQKDIETNEQLKAELQTKNHAVSASSAAALSQQDTVEFVDGSTKPQLDSQPFQTEVASTTVSQFATAAESPDTDDSESNVVEGAALVAGSAVLGAAAVTTAAAAEKGTQEVSKLAVNAETSAQALAVAADAQSDSELDPTIAAATVVAGAIPWAASSEGQVKDDVALKADSTPRTQQAPVAQSVHQALAHQQSQAQLAQAVQQQVSTATIPTDLAATQIQQMAAAPNAAIAQDQAMLKAVMGAKVAGTLGKVATNKDGSQQGTETNTGFAQQLAQASGQQGSGSLGQVRAEQAAQAPLQLNRELAGEQVAERVQMMMSKNLKNIDIRLDPPELGRMQIRMHMNGDAATVHFTVANQQARDVIEQSMPRLREMLAQQGVQLGDSSVQQQASGQQQRRYADNGQGNNGQGNGNLGPSGEENLEPDINLDLNVAAKSDGISYYA</sequence>
<evidence type="ECO:0000313" key="3">
    <source>
        <dbReference type="EMBL" id="MEZ8208344.1"/>
    </source>
</evidence>